<reference evidence="1" key="1">
    <citation type="journal article" date="2008" name="Proc. Natl. Acad. Sci. U.S.A.">
        <title>Whole-genome comparison of disease and carriage strains provides insights into virulence evolution in Neisseria meningitidis.</title>
        <authorList>
            <person name="Schoen C."/>
            <person name="Blom J."/>
            <person name="Claus H."/>
            <person name="Schramm-Glueck A."/>
            <person name="Brandt P."/>
            <person name="Mueller T."/>
            <person name="Goesmann A."/>
            <person name="Joseph B."/>
            <person name="Konietzny S."/>
            <person name="Kurzai O."/>
            <person name="Schmitt C."/>
            <person name="Friedrich T."/>
            <person name="Linke B."/>
            <person name="Vogel U."/>
            <person name="Frosch M."/>
        </authorList>
    </citation>
    <scope>NUCLEOTIDE SEQUENCE</scope>
    <source>
        <strain evidence="1">Alpha275</strain>
    </source>
</reference>
<keyword evidence="1" id="KW-0456">Lyase</keyword>
<proteinExistence type="predicted"/>
<gene>
    <name evidence="1" type="ORF">NMW_2562</name>
</gene>
<dbReference type="AlphaFoldDB" id="C6SNM7"/>
<evidence type="ECO:0000313" key="1">
    <source>
        <dbReference type="EMBL" id="CBA10113.1"/>
    </source>
</evidence>
<dbReference type="EC" id="4.2.1.120" evidence="1"/>
<dbReference type="EMBL" id="AM889138">
    <property type="protein sequence ID" value="CBA10113.1"/>
    <property type="molecule type" value="Genomic_DNA"/>
</dbReference>
<protein>
    <submittedName>
        <fullName evidence="1">Putative 4-hydroxyphenylacetate 3-hydroxylase small subunit</fullName>
        <ecNumber evidence="1">4.2.1.120</ecNumber>
    </submittedName>
</protein>
<accession>C6SNM7</accession>
<sequence>MFYVRLDEIKNCGCKRPALLYFRRQFRFLD</sequence>
<organism evidence="1">
    <name type="scientific">Neisseria meningitidis alpha275</name>
    <dbReference type="NCBI Taxonomy" id="295996"/>
    <lineage>
        <taxon>Bacteria</taxon>
        <taxon>Pseudomonadati</taxon>
        <taxon>Pseudomonadota</taxon>
        <taxon>Betaproteobacteria</taxon>
        <taxon>Neisseriales</taxon>
        <taxon>Neisseriaceae</taxon>
        <taxon>Neisseria</taxon>
    </lineage>
</organism>
<dbReference type="GO" id="GO:0043721">
    <property type="term" value="F:4-hydroxybutanoyl-CoA dehydratase activity"/>
    <property type="evidence" value="ECO:0007669"/>
    <property type="project" value="UniProtKB-EC"/>
</dbReference>
<name>C6SNM7_NEIME</name>